<dbReference type="HOGENOM" id="CLU_1920476_0_0_1"/>
<dbReference type="AlphaFoldDB" id="A0A0E0G859"/>
<evidence type="ECO:0000313" key="1">
    <source>
        <dbReference type="EnsemblPlants" id="ONIVA02G22450.2"/>
    </source>
</evidence>
<proteinExistence type="predicted"/>
<protein>
    <submittedName>
        <fullName evidence="1">Uncharacterized protein</fullName>
    </submittedName>
</protein>
<dbReference type="Proteomes" id="UP000006591">
    <property type="component" value="Chromosome 2"/>
</dbReference>
<evidence type="ECO:0000313" key="2">
    <source>
        <dbReference type="Proteomes" id="UP000006591"/>
    </source>
</evidence>
<accession>A0A0E0G859</accession>
<sequence>MGLQCPLDEVLLCVRWQKKYHWFPACNLPFSSHGLYRCGSSVGMMSGWHGRRETLRRRKWTTSSSSEGKKWKPGGHVRHWKPVLCCCCCRGESMERHCRCQHTSVEARTLADAVEEENDGDPHSCWHMLRTQ</sequence>
<dbReference type="Gramene" id="ONIVA02G22450.2">
    <property type="protein sequence ID" value="ONIVA02G22450.2"/>
    <property type="gene ID" value="ONIVA02G22450"/>
</dbReference>
<organism evidence="1">
    <name type="scientific">Oryza nivara</name>
    <name type="common">Indian wild rice</name>
    <name type="synonym">Oryza sativa f. spontanea</name>
    <dbReference type="NCBI Taxonomy" id="4536"/>
    <lineage>
        <taxon>Eukaryota</taxon>
        <taxon>Viridiplantae</taxon>
        <taxon>Streptophyta</taxon>
        <taxon>Embryophyta</taxon>
        <taxon>Tracheophyta</taxon>
        <taxon>Spermatophyta</taxon>
        <taxon>Magnoliopsida</taxon>
        <taxon>Liliopsida</taxon>
        <taxon>Poales</taxon>
        <taxon>Poaceae</taxon>
        <taxon>BOP clade</taxon>
        <taxon>Oryzoideae</taxon>
        <taxon>Oryzeae</taxon>
        <taxon>Oryzinae</taxon>
        <taxon>Oryza</taxon>
    </lineage>
</organism>
<keyword evidence="2" id="KW-1185">Reference proteome</keyword>
<reference evidence="1" key="1">
    <citation type="submission" date="2015-04" db="UniProtKB">
        <authorList>
            <consortium name="EnsemblPlants"/>
        </authorList>
    </citation>
    <scope>IDENTIFICATION</scope>
    <source>
        <strain evidence="1">SL10</strain>
    </source>
</reference>
<name>A0A0E0G859_ORYNI</name>
<dbReference type="EnsemblPlants" id="ONIVA02G22450.2">
    <property type="protein sequence ID" value="ONIVA02G22450.2"/>
    <property type="gene ID" value="ONIVA02G22450"/>
</dbReference>
<reference evidence="1" key="2">
    <citation type="submission" date="2018-04" db="EMBL/GenBank/DDBJ databases">
        <title>OnivRS2 (Oryza nivara Reference Sequence Version 2).</title>
        <authorList>
            <person name="Zhang J."/>
            <person name="Kudrna D."/>
            <person name="Lee S."/>
            <person name="Talag J."/>
            <person name="Rajasekar S."/>
            <person name="Welchert J."/>
            <person name="Hsing Y.-I."/>
            <person name="Wing R.A."/>
        </authorList>
    </citation>
    <scope>NUCLEOTIDE SEQUENCE [LARGE SCALE GENOMIC DNA]</scope>
    <source>
        <strain evidence="1">SL10</strain>
    </source>
</reference>